<dbReference type="Proteomes" id="UP000177610">
    <property type="component" value="Unassembled WGS sequence"/>
</dbReference>
<dbReference type="EMBL" id="MFEH01000005">
    <property type="protein sequence ID" value="OGE73775.1"/>
    <property type="molecule type" value="Genomic_DNA"/>
</dbReference>
<dbReference type="AlphaFoldDB" id="A0A1F5N7Z8"/>
<organism evidence="1 2">
    <name type="scientific">Candidatus Doudnabacteria bacterium RIFCSPHIGHO2_01_FULL_41_86</name>
    <dbReference type="NCBI Taxonomy" id="1817821"/>
    <lineage>
        <taxon>Bacteria</taxon>
        <taxon>Candidatus Doudnaibacteriota</taxon>
    </lineage>
</organism>
<sequence length="81" mass="9669">MLEEINEPIEVIVKFGENQTLPLKFLWHGREIPIKKINLSWSNFEGRSKYYFFAVSDNTNYFKLQFNSDNLSWTLLESYAD</sequence>
<dbReference type="STRING" id="1817821.A2717_04100"/>
<gene>
    <name evidence="1" type="ORF">A2717_04100</name>
</gene>
<name>A0A1F5N7Z8_9BACT</name>
<evidence type="ECO:0000313" key="2">
    <source>
        <dbReference type="Proteomes" id="UP000177610"/>
    </source>
</evidence>
<accession>A0A1F5N7Z8</accession>
<reference evidence="1 2" key="1">
    <citation type="journal article" date="2016" name="Nat. Commun.">
        <title>Thousands of microbial genomes shed light on interconnected biogeochemical processes in an aquifer system.</title>
        <authorList>
            <person name="Anantharaman K."/>
            <person name="Brown C.T."/>
            <person name="Hug L.A."/>
            <person name="Sharon I."/>
            <person name="Castelle C.J."/>
            <person name="Probst A.J."/>
            <person name="Thomas B.C."/>
            <person name="Singh A."/>
            <person name="Wilkins M.J."/>
            <person name="Karaoz U."/>
            <person name="Brodie E.L."/>
            <person name="Williams K.H."/>
            <person name="Hubbard S.S."/>
            <person name="Banfield J.F."/>
        </authorList>
    </citation>
    <scope>NUCLEOTIDE SEQUENCE [LARGE SCALE GENOMIC DNA]</scope>
</reference>
<comment type="caution">
    <text evidence="1">The sequence shown here is derived from an EMBL/GenBank/DDBJ whole genome shotgun (WGS) entry which is preliminary data.</text>
</comment>
<protein>
    <submittedName>
        <fullName evidence="1">Uncharacterized protein</fullName>
    </submittedName>
</protein>
<evidence type="ECO:0000313" key="1">
    <source>
        <dbReference type="EMBL" id="OGE73775.1"/>
    </source>
</evidence>
<proteinExistence type="predicted"/>